<dbReference type="Proteomes" id="UP001642409">
    <property type="component" value="Unassembled WGS sequence"/>
</dbReference>
<sequence>MTQKLLDNKEHVLFACAQHQNYRAVATFNSQSDNNVFIYKDNELVFTSDNLFFPVFSLKFIEINQCIFLFICTDNVRVIMVSQIIRQIKIFAPALYFDGILQIEFFNQVQNNKIEDKVMLRTGDGRICIFLIQQNFEIVQEINYKGFASDLCMFSMGSIVTFGIVSSDNQPQPKFFFQVCRYIFGDKSISTIGNRVPLQYQPDKILLDHRTLDMPQTEIFGFELYTLNLDSIKRLIFSQAQQQYVVEEQLLFNGGYNNFVLRNNKLILTGNQTIAFYEVDQNSNQYCQIINEKKIDFEGENIADGQELMIVGNKGIALVDEMQ</sequence>
<gene>
    <name evidence="1" type="ORF">HINF_LOCUS11342</name>
    <name evidence="2" type="ORF">HINF_LOCUS71451</name>
</gene>
<organism evidence="1">
    <name type="scientific">Hexamita inflata</name>
    <dbReference type="NCBI Taxonomy" id="28002"/>
    <lineage>
        <taxon>Eukaryota</taxon>
        <taxon>Metamonada</taxon>
        <taxon>Diplomonadida</taxon>
        <taxon>Hexamitidae</taxon>
        <taxon>Hexamitinae</taxon>
        <taxon>Hexamita</taxon>
    </lineage>
</organism>
<evidence type="ECO:0000313" key="3">
    <source>
        <dbReference type="Proteomes" id="UP001642409"/>
    </source>
</evidence>
<evidence type="ECO:0000313" key="1">
    <source>
        <dbReference type="EMBL" id="CAI9923697.1"/>
    </source>
</evidence>
<accession>A0AA86TR74</accession>
<dbReference type="AlphaFoldDB" id="A0AA86TR74"/>
<name>A0AA86TR74_9EUKA</name>
<protein>
    <submittedName>
        <fullName evidence="1">Uncharacterized protein</fullName>
    </submittedName>
</protein>
<reference evidence="2 3" key="2">
    <citation type="submission" date="2024-07" db="EMBL/GenBank/DDBJ databases">
        <authorList>
            <person name="Akdeniz Z."/>
        </authorList>
    </citation>
    <scope>NUCLEOTIDE SEQUENCE [LARGE SCALE GENOMIC DNA]</scope>
</reference>
<dbReference type="EMBL" id="CAXDID020000550">
    <property type="protein sequence ID" value="CAL6101984.1"/>
    <property type="molecule type" value="Genomic_DNA"/>
</dbReference>
<reference evidence="1" key="1">
    <citation type="submission" date="2023-06" db="EMBL/GenBank/DDBJ databases">
        <authorList>
            <person name="Kurt Z."/>
        </authorList>
    </citation>
    <scope>NUCLEOTIDE SEQUENCE</scope>
</reference>
<keyword evidence="3" id="KW-1185">Reference proteome</keyword>
<dbReference type="EMBL" id="CATOUU010000292">
    <property type="protein sequence ID" value="CAI9923697.1"/>
    <property type="molecule type" value="Genomic_DNA"/>
</dbReference>
<proteinExistence type="predicted"/>
<comment type="caution">
    <text evidence="1">The sequence shown here is derived from an EMBL/GenBank/DDBJ whole genome shotgun (WGS) entry which is preliminary data.</text>
</comment>
<evidence type="ECO:0000313" key="2">
    <source>
        <dbReference type="EMBL" id="CAL6101984.1"/>
    </source>
</evidence>